<gene>
    <name evidence="2" type="ORF">I7I53_05102</name>
</gene>
<organism evidence="2 3">
    <name type="scientific">Ajellomyces capsulatus (strain H88)</name>
    <name type="common">Darling's disease fungus</name>
    <name type="synonym">Histoplasma capsulatum</name>
    <dbReference type="NCBI Taxonomy" id="544711"/>
    <lineage>
        <taxon>Eukaryota</taxon>
        <taxon>Fungi</taxon>
        <taxon>Dikarya</taxon>
        <taxon>Ascomycota</taxon>
        <taxon>Pezizomycotina</taxon>
        <taxon>Eurotiomycetes</taxon>
        <taxon>Eurotiomycetidae</taxon>
        <taxon>Onygenales</taxon>
        <taxon>Ajellomycetaceae</taxon>
        <taxon>Histoplasma</taxon>
    </lineage>
</organism>
<feature type="transmembrane region" description="Helical" evidence="1">
    <location>
        <begin position="94"/>
        <end position="119"/>
    </location>
</feature>
<keyword evidence="1" id="KW-1133">Transmembrane helix</keyword>
<evidence type="ECO:0000313" key="2">
    <source>
        <dbReference type="EMBL" id="QSS56794.1"/>
    </source>
</evidence>
<evidence type="ECO:0000256" key="1">
    <source>
        <dbReference type="SAM" id="Phobius"/>
    </source>
</evidence>
<protein>
    <submittedName>
        <fullName evidence="2">Uncharacterized protein</fullName>
    </submittedName>
</protein>
<dbReference type="VEuPathDB" id="FungiDB:I7I53_05102"/>
<keyword evidence="1" id="KW-0812">Transmembrane</keyword>
<dbReference type="Proteomes" id="UP000663419">
    <property type="component" value="Chromosome 5"/>
</dbReference>
<accession>A0A8A1LWL4</accession>
<feature type="transmembrane region" description="Helical" evidence="1">
    <location>
        <begin position="139"/>
        <end position="162"/>
    </location>
</feature>
<dbReference type="AlphaFoldDB" id="A0A8A1LWL4"/>
<proteinExistence type="predicted"/>
<keyword evidence="1" id="KW-0472">Membrane</keyword>
<dbReference type="EMBL" id="CP069106">
    <property type="protein sequence ID" value="QSS56794.1"/>
    <property type="molecule type" value="Genomic_DNA"/>
</dbReference>
<sequence>MMNKLTARKRERTVPHMVMGFDGTEKNIRAISRLPMVKVAKEKSRKPGPRLFIPGGLTKVDASSTIHQIRVIIRKRMLRLRRARTLQRLYGDTCLWFSFENPFFFHYFFIFYFYFYFFWEVTGFRGENWALLLGHRDPSIPLVPATEFVPLAHLFAASFLLLRFHHVLLPRLALHGCVNPIAET</sequence>
<name>A0A8A1LWL4_AJEC8</name>
<reference evidence="2" key="1">
    <citation type="submission" date="2021-01" db="EMBL/GenBank/DDBJ databases">
        <title>Chromosome-level genome assembly of a human fungal pathogen reveals clustering of transcriptionally co-regulated genes.</title>
        <authorList>
            <person name="Voorhies M."/>
            <person name="Cohen S."/>
            <person name="Shea T.P."/>
            <person name="Petrus S."/>
            <person name="Munoz J.F."/>
            <person name="Poplawski S."/>
            <person name="Goldman W.E."/>
            <person name="Michael T."/>
            <person name="Cuomo C.A."/>
            <person name="Sil A."/>
            <person name="Beyhan S."/>
        </authorList>
    </citation>
    <scope>NUCLEOTIDE SEQUENCE</scope>
    <source>
        <strain evidence="2">H88</strain>
    </source>
</reference>
<evidence type="ECO:0000313" key="3">
    <source>
        <dbReference type="Proteomes" id="UP000663419"/>
    </source>
</evidence>